<evidence type="ECO:0000313" key="1">
    <source>
        <dbReference type="EMBL" id="KAI4305640.1"/>
    </source>
</evidence>
<reference evidence="1 2" key="1">
    <citation type="journal article" date="2022" name="DNA Res.">
        <title>Chromosomal-level genome assembly of the orchid tree Bauhinia variegata (Leguminosae; Cercidoideae) supports the allotetraploid origin hypothesis of Bauhinia.</title>
        <authorList>
            <person name="Zhong Y."/>
            <person name="Chen Y."/>
            <person name="Zheng D."/>
            <person name="Pang J."/>
            <person name="Liu Y."/>
            <person name="Luo S."/>
            <person name="Meng S."/>
            <person name="Qian L."/>
            <person name="Wei D."/>
            <person name="Dai S."/>
            <person name="Zhou R."/>
        </authorList>
    </citation>
    <scope>NUCLEOTIDE SEQUENCE [LARGE SCALE GENOMIC DNA]</scope>
    <source>
        <strain evidence="1">BV-YZ2020</strain>
    </source>
</reference>
<evidence type="ECO:0000313" key="2">
    <source>
        <dbReference type="Proteomes" id="UP000828941"/>
    </source>
</evidence>
<accession>A0ACB9L7W6</accession>
<proteinExistence type="predicted"/>
<name>A0ACB9L7W6_BAUVA</name>
<dbReference type="Proteomes" id="UP000828941">
    <property type="component" value="Chromosome 12"/>
</dbReference>
<comment type="caution">
    <text evidence="1">The sequence shown here is derived from an EMBL/GenBank/DDBJ whole genome shotgun (WGS) entry which is preliminary data.</text>
</comment>
<gene>
    <name evidence="1" type="ORF">L6164_028996</name>
</gene>
<organism evidence="1 2">
    <name type="scientific">Bauhinia variegata</name>
    <name type="common">Purple orchid tree</name>
    <name type="synonym">Phanera variegata</name>
    <dbReference type="NCBI Taxonomy" id="167791"/>
    <lineage>
        <taxon>Eukaryota</taxon>
        <taxon>Viridiplantae</taxon>
        <taxon>Streptophyta</taxon>
        <taxon>Embryophyta</taxon>
        <taxon>Tracheophyta</taxon>
        <taxon>Spermatophyta</taxon>
        <taxon>Magnoliopsida</taxon>
        <taxon>eudicotyledons</taxon>
        <taxon>Gunneridae</taxon>
        <taxon>Pentapetalae</taxon>
        <taxon>rosids</taxon>
        <taxon>fabids</taxon>
        <taxon>Fabales</taxon>
        <taxon>Fabaceae</taxon>
        <taxon>Cercidoideae</taxon>
        <taxon>Cercideae</taxon>
        <taxon>Bauhiniinae</taxon>
        <taxon>Bauhinia</taxon>
    </lineage>
</organism>
<dbReference type="EMBL" id="CM039437">
    <property type="protein sequence ID" value="KAI4305640.1"/>
    <property type="molecule type" value="Genomic_DNA"/>
</dbReference>
<protein>
    <submittedName>
        <fullName evidence="1">Uncharacterized protein</fullName>
    </submittedName>
</protein>
<keyword evidence="2" id="KW-1185">Reference proteome</keyword>
<sequence length="150" mass="17383">MTEYSYPDLLRRGNLRGGEGRGCAIRDNKNLTEDVSGEENIPLPNVSGPILAKVIEYMKKHIEGKKEEDEGRLRAWDTEFVKVDQQTLFDLIMAANYLNIKGLLDLACQAVADMIQGRNPEEIRRFFNIKNDFTPEEEEEMRRENQWAFD</sequence>